<dbReference type="GeneTree" id="ENSGT00950000182849"/>
<name>H3CT29_TETNG</name>
<dbReference type="PROSITE" id="PS50106">
    <property type="entry name" value="PDZ"/>
    <property type="match status" value="4"/>
</dbReference>
<dbReference type="Ensembl" id="ENSTNIT00000011595.1">
    <property type="protein sequence ID" value="ENSTNIP00000011413.1"/>
    <property type="gene ID" value="ENSTNIG00000008573.1"/>
</dbReference>
<proteinExistence type="predicted"/>
<dbReference type="PANTHER" id="PTHR14191">
    <property type="entry name" value="PDZ DOMAIN CONTAINING PROTEIN"/>
    <property type="match status" value="1"/>
</dbReference>
<feature type="domain" description="PDZ" evidence="2">
    <location>
        <begin position="13"/>
        <end position="95"/>
    </location>
</feature>
<dbReference type="Proteomes" id="UP000007303">
    <property type="component" value="Unassembled WGS sequence"/>
</dbReference>
<dbReference type="AlphaFoldDB" id="H3CT29"/>
<reference evidence="3" key="3">
    <citation type="submission" date="2025-09" db="UniProtKB">
        <authorList>
            <consortium name="Ensembl"/>
        </authorList>
    </citation>
    <scope>IDENTIFICATION</scope>
</reference>
<sequence>ASLPDSASAPSPRLCLLQREEGESYGFRLRVERGRLGHIIRQVASGGAADAVGLRDGDRLLEVNDRYVDDLPHPEVARKIRFSGNQLCLLVLDGEAYEQVFYQGRDLQSVVRASKGRGCRPPRLCHITKDPVSGLGINFTPAEGEKGRFSVSLVRGGAAERAGVCRGDLLVWMNGATVSDLTHAALSRMRKKCGHHITILVVDGESEKHYKQQGIPILPVMAVPHHLPHRARKLRLLSDSEGFGFVLQLEKTASGRTLHVLRELESGRPAERAGLRDGDLLLEVNGESVESLRHQEIVERVRQSGQEVSVTTTTPQGLEFYTKLGLSPLLFCEDQTDQANEGTTAASSAAERTSRPRLCSLQKGPLGFGFNLGCVPQRPGTFISQVTFGGPGQRAGLHVGDVVLKVNGQSVAGKYLEEVMALMKKGGNVLSLLVTDQ</sequence>
<keyword evidence="4" id="KW-1185">Reference proteome</keyword>
<keyword evidence="1" id="KW-0677">Repeat</keyword>
<feature type="domain" description="PDZ" evidence="2">
    <location>
        <begin position="124"/>
        <end position="205"/>
    </location>
</feature>
<evidence type="ECO:0000259" key="2">
    <source>
        <dbReference type="PROSITE" id="PS50106"/>
    </source>
</evidence>
<dbReference type="InterPro" id="IPR001478">
    <property type="entry name" value="PDZ"/>
</dbReference>
<feature type="domain" description="PDZ" evidence="2">
    <location>
        <begin position="358"/>
        <end position="437"/>
    </location>
</feature>
<dbReference type="GO" id="GO:0043495">
    <property type="term" value="F:protein-membrane adaptor activity"/>
    <property type="evidence" value="ECO:0007669"/>
    <property type="project" value="TreeGrafter"/>
</dbReference>
<dbReference type="SMART" id="SM00228">
    <property type="entry name" value="PDZ"/>
    <property type="match status" value="4"/>
</dbReference>
<dbReference type="HOGENOM" id="CLU_031712_1_0_1"/>
<protein>
    <submittedName>
        <fullName evidence="3">NHERF family PDZ scaffold protein 4b</fullName>
    </submittedName>
</protein>
<evidence type="ECO:0000313" key="3">
    <source>
        <dbReference type="Ensembl" id="ENSTNIP00000011413.1"/>
    </source>
</evidence>
<dbReference type="STRING" id="99883.ENSTNIP00000011413"/>
<dbReference type="GO" id="GO:0072659">
    <property type="term" value="P:protein localization to plasma membrane"/>
    <property type="evidence" value="ECO:0007669"/>
    <property type="project" value="TreeGrafter"/>
</dbReference>
<dbReference type="Gene3D" id="2.30.42.10">
    <property type="match status" value="4"/>
</dbReference>
<reference evidence="3" key="2">
    <citation type="submission" date="2025-08" db="UniProtKB">
        <authorList>
            <consortium name="Ensembl"/>
        </authorList>
    </citation>
    <scope>IDENTIFICATION</scope>
</reference>
<dbReference type="PANTHER" id="PTHR14191:SF20">
    <property type="entry name" value="NA(+)_H(+) EXCHANGE REGULATORY COFACTOR NHE-RF4"/>
    <property type="match status" value="1"/>
</dbReference>
<dbReference type="CDD" id="cd06768">
    <property type="entry name" value="PDZ_NHERF-like"/>
    <property type="match status" value="3"/>
</dbReference>
<dbReference type="GO" id="GO:0005102">
    <property type="term" value="F:signaling receptor binding"/>
    <property type="evidence" value="ECO:0007669"/>
    <property type="project" value="TreeGrafter"/>
</dbReference>
<dbReference type="SUPFAM" id="SSF50156">
    <property type="entry name" value="PDZ domain-like"/>
    <property type="match status" value="4"/>
</dbReference>
<dbReference type="Pfam" id="PF00595">
    <property type="entry name" value="PDZ"/>
    <property type="match status" value="4"/>
</dbReference>
<feature type="domain" description="PDZ" evidence="2">
    <location>
        <begin position="233"/>
        <end position="316"/>
    </location>
</feature>
<accession>H3CT29</accession>
<evidence type="ECO:0000256" key="1">
    <source>
        <dbReference type="ARBA" id="ARBA00022737"/>
    </source>
</evidence>
<organism evidence="3 4">
    <name type="scientific">Tetraodon nigroviridis</name>
    <name type="common">Spotted green pufferfish</name>
    <name type="synonym">Chelonodon nigroviridis</name>
    <dbReference type="NCBI Taxonomy" id="99883"/>
    <lineage>
        <taxon>Eukaryota</taxon>
        <taxon>Metazoa</taxon>
        <taxon>Chordata</taxon>
        <taxon>Craniata</taxon>
        <taxon>Vertebrata</taxon>
        <taxon>Euteleostomi</taxon>
        <taxon>Actinopterygii</taxon>
        <taxon>Neopterygii</taxon>
        <taxon>Teleostei</taxon>
        <taxon>Neoteleostei</taxon>
        <taxon>Acanthomorphata</taxon>
        <taxon>Eupercaria</taxon>
        <taxon>Tetraodontiformes</taxon>
        <taxon>Tetradontoidea</taxon>
        <taxon>Tetraodontidae</taxon>
        <taxon>Tetraodon</taxon>
    </lineage>
</organism>
<reference evidence="4" key="1">
    <citation type="journal article" date="2004" name="Nature">
        <title>Genome duplication in the teleost fish Tetraodon nigroviridis reveals the early vertebrate proto-karyotype.</title>
        <authorList>
            <person name="Jaillon O."/>
            <person name="Aury J.-M."/>
            <person name="Brunet F."/>
            <person name="Petit J.-L."/>
            <person name="Stange-Thomann N."/>
            <person name="Mauceli E."/>
            <person name="Bouneau L."/>
            <person name="Fischer C."/>
            <person name="Ozouf-Costaz C."/>
            <person name="Bernot A."/>
            <person name="Nicaud S."/>
            <person name="Jaffe D."/>
            <person name="Fisher S."/>
            <person name="Lutfalla G."/>
            <person name="Dossat C."/>
            <person name="Segurens B."/>
            <person name="Dasilva C."/>
            <person name="Salanoubat M."/>
            <person name="Levy M."/>
            <person name="Boudet N."/>
            <person name="Castellano S."/>
            <person name="Anthouard V."/>
            <person name="Jubin C."/>
            <person name="Castelli V."/>
            <person name="Katinka M."/>
            <person name="Vacherie B."/>
            <person name="Biemont C."/>
            <person name="Skalli Z."/>
            <person name="Cattolico L."/>
            <person name="Poulain J."/>
            <person name="De Berardinis V."/>
            <person name="Cruaud C."/>
            <person name="Duprat S."/>
            <person name="Brottier P."/>
            <person name="Coutanceau J.-P."/>
            <person name="Gouzy J."/>
            <person name="Parra G."/>
            <person name="Lardier G."/>
            <person name="Chapple C."/>
            <person name="McKernan K.J."/>
            <person name="McEwan P."/>
            <person name="Bosak S."/>
            <person name="Kellis M."/>
            <person name="Volff J.-N."/>
            <person name="Guigo R."/>
            <person name="Zody M.C."/>
            <person name="Mesirov J."/>
            <person name="Lindblad-Toh K."/>
            <person name="Birren B."/>
            <person name="Nusbaum C."/>
            <person name="Kahn D."/>
            <person name="Robinson-Rechavi M."/>
            <person name="Laudet V."/>
            <person name="Schachter V."/>
            <person name="Quetier F."/>
            <person name="Saurin W."/>
            <person name="Scarpelli C."/>
            <person name="Wincker P."/>
            <person name="Lander E.S."/>
            <person name="Weissenbach J."/>
            <person name="Roest Crollius H."/>
        </authorList>
    </citation>
    <scope>NUCLEOTIDE SEQUENCE [LARGE SCALE GENOMIC DNA]</scope>
</reference>
<dbReference type="InterPro" id="IPR051067">
    <property type="entry name" value="NHER"/>
</dbReference>
<dbReference type="GO" id="GO:0016324">
    <property type="term" value="C:apical plasma membrane"/>
    <property type="evidence" value="ECO:0007669"/>
    <property type="project" value="TreeGrafter"/>
</dbReference>
<dbReference type="OMA" id="HEELGCR"/>
<dbReference type="InParanoid" id="H3CT29"/>
<evidence type="ECO:0000313" key="4">
    <source>
        <dbReference type="Proteomes" id="UP000007303"/>
    </source>
</evidence>
<dbReference type="InterPro" id="IPR036034">
    <property type="entry name" value="PDZ_sf"/>
</dbReference>